<proteinExistence type="predicted"/>
<feature type="compositionally biased region" description="Polar residues" evidence="1">
    <location>
        <begin position="128"/>
        <end position="142"/>
    </location>
</feature>
<evidence type="ECO:0000313" key="2">
    <source>
        <dbReference type="EMBL" id="TWW75340.1"/>
    </source>
</evidence>
<protein>
    <submittedName>
        <fullName evidence="2">Uncharacterized protein</fullName>
    </submittedName>
</protein>
<feature type="compositionally biased region" description="Polar residues" evidence="1">
    <location>
        <begin position="108"/>
        <end position="120"/>
    </location>
</feature>
<name>A0A5C6PAP8_9TELE</name>
<evidence type="ECO:0000313" key="3">
    <source>
        <dbReference type="Proteomes" id="UP000324091"/>
    </source>
</evidence>
<feature type="non-terminal residue" evidence="2">
    <location>
        <position position="155"/>
    </location>
</feature>
<comment type="caution">
    <text evidence="2">The sequence shown here is derived from an EMBL/GenBank/DDBJ whole genome shotgun (WGS) entry which is preliminary data.</text>
</comment>
<feature type="region of interest" description="Disordered" evidence="1">
    <location>
        <begin position="107"/>
        <end position="155"/>
    </location>
</feature>
<keyword evidence="3" id="KW-1185">Reference proteome</keyword>
<dbReference type="EMBL" id="RHFK02000005">
    <property type="protein sequence ID" value="TWW75340.1"/>
    <property type="molecule type" value="Genomic_DNA"/>
</dbReference>
<dbReference type="AlphaFoldDB" id="A0A5C6PAP8"/>
<dbReference type="Proteomes" id="UP000324091">
    <property type="component" value="Chromosome 13"/>
</dbReference>
<gene>
    <name evidence="2" type="ORF">D4764_13G0000020</name>
</gene>
<evidence type="ECO:0000256" key="1">
    <source>
        <dbReference type="SAM" id="MobiDB-lite"/>
    </source>
</evidence>
<organism evidence="2 3">
    <name type="scientific">Takifugu flavidus</name>
    <name type="common">sansaifugu</name>
    <dbReference type="NCBI Taxonomy" id="433684"/>
    <lineage>
        <taxon>Eukaryota</taxon>
        <taxon>Metazoa</taxon>
        <taxon>Chordata</taxon>
        <taxon>Craniata</taxon>
        <taxon>Vertebrata</taxon>
        <taxon>Euteleostomi</taxon>
        <taxon>Actinopterygii</taxon>
        <taxon>Neopterygii</taxon>
        <taxon>Teleostei</taxon>
        <taxon>Neoteleostei</taxon>
        <taxon>Acanthomorphata</taxon>
        <taxon>Eupercaria</taxon>
        <taxon>Tetraodontiformes</taxon>
        <taxon>Tetradontoidea</taxon>
        <taxon>Tetraodontidae</taxon>
        <taxon>Takifugu</taxon>
    </lineage>
</organism>
<feature type="compositionally biased region" description="Basic and acidic residues" evidence="1">
    <location>
        <begin position="144"/>
        <end position="155"/>
    </location>
</feature>
<reference evidence="2 3" key="1">
    <citation type="submission" date="2019-04" db="EMBL/GenBank/DDBJ databases">
        <title>Chromosome genome assembly for Takifugu flavidus.</title>
        <authorList>
            <person name="Xiao S."/>
        </authorList>
    </citation>
    <scope>NUCLEOTIDE SEQUENCE [LARGE SCALE GENOMIC DNA]</scope>
    <source>
        <strain evidence="2">HTHZ2018</strain>
        <tissue evidence="2">Muscle</tissue>
    </source>
</reference>
<sequence length="155" mass="16838">MEGGRGPACLSPTQPFPTGMLCQVIDEKDCSPQGSQNNALGLPPGALEQCLVGEPEPEEEELEQGRHRLQHWRLAGPRIIGAFPPPGPSKTERAGVTERGLQAMRPMMQQSRLGMSSSEVGTRRRSQDQVQKSGPGEQTGTRNAEAEVVVRDERL</sequence>
<accession>A0A5C6PAP8</accession>